<comment type="caution">
    <text evidence="2">The sequence shown here is derived from an EMBL/GenBank/DDBJ whole genome shotgun (WGS) entry which is preliminary data.</text>
</comment>
<evidence type="ECO:0000256" key="1">
    <source>
        <dbReference type="SAM" id="MobiDB-lite"/>
    </source>
</evidence>
<feature type="compositionally biased region" description="Basic and acidic residues" evidence="1">
    <location>
        <begin position="256"/>
        <end position="266"/>
    </location>
</feature>
<dbReference type="EMBL" id="JANPWB010000012">
    <property type="protein sequence ID" value="KAJ1116985.1"/>
    <property type="molecule type" value="Genomic_DNA"/>
</dbReference>
<dbReference type="AlphaFoldDB" id="A0AAV7NLQ8"/>
<accession>A0AAV7NLQ8</accession>
<dbReference type="Proteomes" id="UP001066276">
    <property type="component" value="Chromosome 8"/>
</dbReference>
<feature type="region of interest" description="Disordered" evidence="1">
    <location>
        <begin position="1"/>
        <end position="28"/>
    </location>
</feature>
<feature type="region of interest" description="Disordered" evidence="1">
    <location>
        <begin position="114"/>
        <end position="173"/>
    </location>
</feature>
<reference evidence="2" key="1">
    <citation type="journal article" date="2022" name="bioRxiv">
        <title>Sequencing and chromosome-scale assembly of the giantPleurodeles waltlgenome.</title>
        <authorList>
            <person name="Brown T."/>
            <person name="Elewa A."/>
            <person name="Iarovenko S."/>
            <person name="Subramanian E."/>
            <person name="Araus A.J."/>
            <person name="Petzold A."/>
            <person name="Susuki M."/>
            <person name="Suzuki K.-i.T."/>
            <person name="Hayashi T."/>
            <person name="Toyoda A."/>
            <person name="Oliveira C."/>
            <person name="Osipova E."/>
            <person name="Leigh N.D."/>
            <person name="Simon A."/>
            <person name="Yun M.H."/>
        </authorList>
    </citation>
    <scope>NUCLEOTIDE SEQUENCE</scope>
    <source>
        <strain evidence="2">20211129_DDA</strain>
        <tissue evidence="2">Liver</tissue>
    </source>
</reference>
<organism evidence="2 3">
    <name type="scientific">Pleurodeles waltl</name>
    <name type="common">Iberian ribbed newt</name>
    <dbReference type="NCBI Taxonomy" id="8319"/>
    <lineage>
        <taxon>Eukaryota</taxon>
        <taxon>Metazoa</taxon>
        <taxon>Chordata</taxon>
        <taxon>Craniata</taxon>
        <taxon>Vertebrata</taxon>
        <taxon>Euteleostomi</taxon>
        <taxon>Amphibia</taxon>
        <taxon>Batrachia</taxon>
        <taxon>Caudata</taxon>
        <taxon>Salamandroidea</taxon>
        <taxon>Salamandridae</taxon>
        <taxon>Pleurodelinae</taxon>
        <taxon>Pleurodeles</taxon>
    </lineage>
</organism>
<name>A0AAV7NLQ8_PLEWA</name>
<feature type="region of interest" description="Disordered" evidence="1">
    <location>
        <begin position="212"/>
        <end position="266"/>
    </location>
</feature>
<evidence type="ECO:0000313" key="2">
    <source>
        <dbReference type="EMBL" id="KAJ1116985.1"/>
    </source>
</evidence>
<protein>
    <submittedName>
        <fullName evidence="2">Uncharacterized protein</fullName>
    </submittedName>
</protein>
<gene>
    <name evidence="2" type="ORF">NDU88_005186</name>
</gene>
<sequence>MARVQASAAREPSATYRGGWGRPGQGPKDGCSDLAGALLRVNAHGLSLTVPVHSSTFQLLQHQNTIAEPLPREINVAVLMALGDFLRPLTGACRFSLVPTDPLASGGPVRVVAAGGGAAHPRNTAREGPIRDPGRPHPAASGSRLPRAERREAPQAQSSAAAPSQHNGWGLPGMGPKDSCSVAIGALLYLGAHSPAPSSQAHLGLAAVSSSGARLRGPGLGARDREGLIHHGVTSGEGPVPDRRRPNPATHSLRLPRAERREAQQA</sequence>
<feature type="compositionally biased region" description="Low complexity" evidence="1">
    <location>
        <begin position="154"/>
        <end position="165"/>
    </location>
</feature>
<feature type="compositionally biased region" description="Basic and acidic residues" evidence="1">
    <location>
        <begin position="124"/>
        <end position="135"/>
    </location>
</feature>
<keyword evidence="3" id="KW-1185">Reference proteome</keyword>
<evidence type="ECO:0000313" key="3">
    <source>
        <dbReference type="Proteomes" id="UP001066276"/>
    </source>
</evidence>
<proteinExistence type="predicted"/>